<evidence type="ECO:0000313" key="2">
    <source>
        <dbReference type="EMBL" id="RZF62042.1"/>
    </source>
</evidence>
<name>A0A4Q6XWC6_9SPHI</name>
<dbReference type="EMBL" id="SGIT01000001">
    <property type="protein sequence ID" value="RZF62042.1"/>
    <property type="molecule type" value="Genomic_DNA"/>
</dbReference>
<evidence type="ECO:0000313" key="3">
    <source>
        <dbReference type="Proteomes" id="UP000292855"/>
    </source>
</evidence>
<comment type="caution">
    <text evidence="2">The sequence shown here is derived from an EMBL/GenBank/DDBJ whole genome shotgun (WGS) entry which is preliminary data.</text>
</comment>
<dbReference type="PANTHER" id="PTHR40446">
    <property type="entry name" value="N-ACETYLGLUCOSAMINE-1-PHOSPHODIESTER ALPHA-N-ACETYLGLUCOSAMINIDASE"/>
    <property type="match status" value="1"/>
</dbReference>
<organism evidence="2 3">
    <name type="scientific">Sphingobacterium corticibacterium</name>
    <dbReference type="NCBI Taxonomy" id="2484746"/>
    <lineage>
        <taxon>Bacteria</taxon>
        <taxon>Pseudomonadati</taxon>
        <taxon>Bacteroidota</taxon>
        <taxon>Sphingobacteriia</taxon>
        <taxon>Sphingobacteriales</taxon>
        <taxon>Sphingobacteriaceae</taxon>
        <taxon>Sphingobacterium</taxon>
    </lineage>
</organism>
<dbReference type="AlphaFoldDB" id="A0A4Q6XWC6"/>
<accession>A0A4Q6XWC6</accession>
<keyword evidence="3" id="KW-1185">Reference proteome</keyword>
<reference evidence="2 3" key="1">
    <citation type="submission" date="2019-02" db="EMBL/GenBank/DDBJ databases">
        <authorList>
            <person name="Li Y."/>
        </authorList>
    </citation>
    <scope>NUCLEOTIDE SEQUENCE [LARGE SCALE GENOMIC DNA]</scope>
    <source>
        <strain evidence="2 3">30C10-4-7</strain>
    </source>
</reference>
<dbReference type="PANTHER" id="PTHR40446:SF2">
    <property type="entry name" value="N-ACETYLGLUCOSAMINE-1-PHOSPHODIESTER ALPHA-N-ACETYLGLUCOSAMINIDASE"/>
    <property type="match status" value="1"/>
</dbReference>
<protein>
    <submittedName>
        <fullName evidence="2">Phosphodiester glycosidase family protein</fullName>
    </submittedName>
</protein>
<sequence>MYTMKKQLYIFSLLIIIVFFSCGKSEATPDRDDPANDEFSIKDQIAKATFVKSIEYDTLINPHAGVRQVNLQLRTTSSQPIALYVVEVDLKHPDIAIRVGMPDDGDAFKLQTVQAISEANDKAGNRVIAAVNADFFYWTGEPWGPVVKQGNILKQSFYDTWHGFFAIDKDKNPRIGSSINFLDTYPLQEAVGAVERLINNGVKFNQGNTERHPRTMIGYTKDNVIYMVVVDGRQPAHSIGMTFAELSEVMFALKVQEAINLDGGGSSTLVVKNSKTNSFEVKNKYSDAVPRAVANALTVVNLSAN</sequence>
<dbReference type="OrthoDB" id="9809781at2"/>
<dbReference type="PROSITE" id="PS51257">
    <property type="entry name" value="PROKAR_LIPOPROTEIN"/>
    <property type="match status" value="1"/>
</dbReference>
<feature type="domain" description="Phosphodiester glycosidase" evidence="1">
    <location>
        <begin position="125"/>
        <end position="299"/>
    </location>
</feature>
<dbReference type="InterPro" id="IPR018711">
    <property type="entry name" value="NAGPA"/>
</dbReference>
<gene>
    <name evidence="2" type="ORF">EWE74_04295</name>
</gene>
<evidence type="ECO:0000259" key="1">
    <source>
        <dbReference type="Pfam" id="PF09992"/>
    </source>
</evidence>
<dbReference type="Pfam" id="PF09992">
    <property type="entry name" value="NAGPA"/>
    <property type="match status" value="1"/>
</dbReference>
<dbReference type="GO" id="GO:0016798">
    <property type="term" value="F:hydrolase activity, acting on glycosyl bonds"/>
    <property type="evidence" value="ECO:0007669"/>
    <property type="project" value="UniProtKB-KW"/>
</dbReference>
<dbReference type="Proteomes" id="UP000292855">
    <property type="component" value="Unassembled WGS sequence"/>
</dbReference>
<proteinExistence type="predicted"/>
<keyword evidence="2" id="KW-0326">Glycosidase</keyword>
<keyword evidence="2" id="KW-0378">Hydrolase</keyword>